<dbReference type="EMBL" id="CABEEZ010000068">
    <property type="protein sequence ID" value="VTR30976.1"/>
    <property type="molecule type" value="Genomic_DNA"/>
</dbReference>
<gene>
    <name evidence="1" type="ORF">NCTC12965_03149</name>
</gene>
<sequence>MNDNNNPDLLHHPFSRRKANQNRLGYRLFTGRHFGAGVTLP</sequence>
<protein>
    <submittedName>
        <fullName evidence="1">Uncharacterized protein</fullName>
    </submittedName>
</protein>
<dbReference type="AlphaFoldDB" id="A0A4U9UD90"/>
<proteinExistence type="predicted"/>
<name>A0A4U9UD90_SERFO</name>
<accession>A0A4U9UD90</accession>
<evidence type="ECO:0000313" key="1">
    <source>
        <dbReference type="EMBL" id="VTR30976.1"/>
    </source>
</evidence>
<reference evidence="1" key="1">
    <citation type="submission" date="2019-05" db="EMBL/GenBank/DDBJ databases">
        <authorList>
            <consortium name="Pathogen Informatics"/>
        </authorList>
    </citation>
    <scope>NUCLEOTIDE SEQUENCE [LARGE SCALE GENOMIC DNA]</scope>
    <source>
        <strain evidence="1">NCTC12965</strain>
    </source>
</reference>
<organism evidence="1">
    <name type="scientific">Serratia fonticola</name>
    <dbReference type="NCBI Taxonomy" id="47917"/>
    <lineage>
        <taxon>Bacteria</taxon>
        <taxon>Pseudomonadati</taxon>
        <taxon>Pseudomonadota</taxon>
        <taxon>Gammaproteobacteria</taxon>
        <taxon>Enterobacterales</taxon>
        <taxon>Yersiniaceae</taxon>
        <taxon>Serratia</taxon>
    </lineage>
</organism>